<reference evidence="2 3" key="1">
    <citation type="submission" date="2019-10" db="EMBL/GenBank/DDBJ databases">
        <title>Gluconobacter aidae sp. nov., a novel species of acetic acid bacteria isolated in Thailand.</title>
        <authorList>
            <person name="Yukphan P."/>
            <person name="Charoenyingcharoen P."/>
            <person name="Malimas S."/>
            <person name="Muramatsu Y."/>
            <person name="Nakagawa Y."/>
            <person name="Tanasupawat S."/>
            <person name="Yamada Y."/>
        </authorList>
    </citation>
    <scope>NUCLEOTIDE SEQUENCE [LARGE SCALE GENOMIC DNA]</scope>
    <source>
        <strain evidence="2 3">AC10</strain>
    </source>
</reference>
<evidence type="ECO:0000256" key="1">
    <source>
        <dbReference type="SAM" id="SignalP"/>
    </source>
</evidence>
<keyword evidence="3" id="KW-1185">Reference proteome</keyword>
<evidence type="ECO:0008006" key="4">
    <source>
        <dbReference type="Google" id="ProtNLM"/>
    </source>
</evidence>
<protein>
    <recommendedName>
        <fullName evidence="4">DUF2946 domain-containing protein</fullName>
    </recommendedName>
</protein>
<proteinExistence type="predicted"/>
<feature type="chain" id="PRO_5030903857" description="DUF2946 domain-containing protein" evidence="1">
    <location>
        <begin position="32"/>
        <end position="131"/>
    </location>
</feature>
<feature type="signal peptide" evidence="1">
    <location>
        <begin position="1"/>
        <end position="31"/>
    </location>
</feature>
<dbReference type="AlphaFoldDB" id="A0A7X1VML1"/>
<dbReference type="EMBL" id="WIPH01000005">
    <property type="protein sequence ID" value="MQR98414.1"/>
    <property type="molecule type" value="Genomic_DNA"/>
</dbReference>
<evidence type="ECO:0000313" key="2">
    <source>
        <dbReference type="EMBL" id="MQR98414.1"/>
    </source>
</evidence>
<sequence length="131" mass="14333">MLRTHARIWIGLLACLLMQVGLMLGVSTAQATSQTQPPRHMSMHHMAHHQNADMAGCCTTTAFQTIPHPQPSSDGCCHTHTVSTEPMLTLTSIHPSRPDHTASSAFALHVQNRFNGMDWIPASPPPRPRAI</sequence>
<accession>A0A7X1VML1</accession>
<evidence type="ECO:0000313" key="3">
    <source>
        <dbReference type="Proteomes" id="UP000432209"/>
    </source>
</evidence>
<dbReference type="RefSeq" id="WP_153430084.1">
    <property type="nucleotide sequence ID" value="NZ_WIPH01000005.1"/>
</dbReference>
<organism evidence="2 3">
    <name type="scientific">Gluconobacter aidae</name>
    <dbReference type="NCBI Taxonomy" id="2662454"/>
    <lineage>
        <taxon>Bacteria</taxon>
        <taxon>Pseudomonadati</taxon>
        <taxon>Pseudomonadota</taxon>
        <taxon>Alphaproteobacteria</taxon>
        <taxon>Acetobacterales</taxon>
        <taxon>Acetobacteraceae</taxon>
        <taxon>Gluconobacter</taxon>
    </lineage>
</organism>
<keyword evidence="1" id="KW-0732">Signal</keyword>
<dbReference type="Proteomes" id="UP000432209">
    <property type="component" value="Unassembled WGS sequence"/>
</dbReference>
<gene>
    <name evidence="2" type="ORF">GFJ39_04205</name>
</gene>
<name>A0A7X1VML1_9PROT</name>
<comment type="caution">
    <text evidence="2">The sequence shown here is derived from an EMBL/GenBank/DDBJ whole genome shotgun (WGS) entry which is preliminary data.</text>
</comment>